<dbReference type="EMBL" id="CP050315">
    <property type="protein sequence ID" value="QIR16659.1"/>
    <property type="molecule type" value="Genomic_DNA"/>
</dbReference>
<dbReference type="AlphaFoldDB" id="A0A6G9QSA1"/>
<keyword evidence="1" id="KW-0614">Plasmid</keyword>
<organism evidence="1 2">
    <name type="scientific">Shewanella aestuarii</name>
    <dbReference type="NCBI Taxonomy" id="1028752"/>
    <lineage>
        <taxon>Bacteria</taxon>
        <taxon>Pseudomonadati</taxon>
        <taxon>Pseudomonadota</taxon>
        <taxon>Gammaproteobacteria</taxon>
        <taxon>Alteromonadales</taxon>
        <taxon>Shewanellaceae</taxon>
        <taxon>Shewanella</taxon>
    </lineage>
</organism>
<geneLocation type="plasmid" evidence="1 2">
    <name>pPN3F2_2</name>
</geneLocation>
<dbReference type="Proteomes" id="UP000502608">
    <property type="component" value="Plasmid pPN3F2_2"/>
</dbReference>
<keyword evidence="2" id="KW-1185">Reference proteome</keyword>
<evidence type="ECO:0000313" key="1">
    <source>
        <dbReference type="EMBL" id="QIR16659.1"/>
    </source>
</evidence>
<sequence length="160" mass="18804">MRILKNPFKALSEEEIAFVRQFITENRDPDCAKIIHSAFLTGKDIDLNEVRYPLSRYITTAFDVFVNKRNAITHLRRFKSLDLLTDKGIDLICLLHKRPPKPEYRMLFTLVFKQQLSYTAAMQQINEMDELENKIVYPNIVRSCKAFEKIVSILKEHAKK</sequence>
<proteinExistence type="predicted"/>
<accession>A0A6G9QSA1</accession>
<protein>
    <submittedName>
        <fullName evidence="1">Uncharacterized protein</fullName>
    </submittedName>
</protein>
<dbReference type="RefSeq" id="WP_167680487.1">
    <property type="nucleotide sequence ID" value="NZ_CP050315.1"/>
</dbReference>
<dbReference type="KEGG" id="saes:HBH39_19490"/>
<name>A0A6G9QSA1_9GAMM</name>
<gene>
    <name evidence="1" type="ORF">HBH39_19490</name>
</gene>
<reference evidence="1 2" key="1">
    <citation type="submission" date="2020-03" db="EMBL/GenBank/DDBJ databases">
        <title>Complete genome sequence of Shewanella sp.</title>
        <authorList>
            <person name="Kim Y.-S."/>
            <person name="Kim S.-J."/>
            <person name="Jung H.-K."/>
            <person name="Kim K.-H."/>
        </authorList>
    </citation>
    <scope>NUCLEOTIDE SEQUENCE [LARGE SCALE GENOMIC DNA]</scope>
    <source>
        <strain evidence="1 2">PN3F2</strain>
        <plasmid evidence="1 2">pPN3F2_2</plasmid>
    </source>
</reference>
<evidence type="ECO:0000313" key="2">
    <source>
        <dbReference type="Proteomes" id="UP000502608"/>
    </source>
</evidence>